<feature type="region of interest" description="Disordered" evidence="1">
    <location>
        <begin position="85"/>
        <end position="105"/>
    </location>
</feature>
<proteinExistence type="predicted"/>
<comment type="caution">
    <text evidence="2">The sequence shown here is derived from an EMBL/GenBank/DDBJ whole genome shotgun (WGS) entry which is preliminary data.</text>
</comment>
<reference evidence="2" key="2">
    <citation type="journal article" date="2023" name="Science">
        <title>Genomic signatures of disease resistance in endangered staghorn corals.</title>
        <authorList>
            <person name="Vollmer S.V."/>
            <person name="Selwyn J.D."/>
            <person name="Despard B.A."/>
            <person name="Roesel C.L."/>
        </authorList>
    </citation>
    <scope>NUCLEOTIDE SEQUENCE</scope>
    <source>
        <strain evidence="2">K2</strain>
    </source>
</reference>
<accession>A0AAD9UWM5</accession>
<sequence>MLSKRKRNPLCSQRPLETSCMDLSHFRQALEVAIADEIAAKERVQVQQQLPHIHSVNSASKNSTVSSSSSGDFVSKNSAASPFSGGNSLVPPSLRQGVPPSSPSPSQSNLYTCFSQLWKCWPQGELTEEQLFEEDELFMLYDMNAISRVEISVSLNIQNNDCNMQLDTKYALSLAPMSFFKRVCPDVDTQPTNVALSTYTGEAVRLLGEVYVKVEYSGLQHSLPLLVLQEGTSTLFARNRLMDIKLDYQG</sequence>
<evidence type="ECO:0000313" key="3">
    <source>
        <dbReference type="Proteomes" id="UP001249851"/>
    </source>
</evidence>
<protein>
    <submittedName>
        <fullName evidence="2">Uncharacterized protein</fullName>
    </submittedName>
</protein>
<evidence type="ECO:0000313" key="2">
    <source>
        <dbReference type="EMBL" id="KAK2552724.1"/>
    </source>
</evidence>
<feature type="region of interest" description="Disordered" evidence="1">
    <location>
        <begin position="51"/>
        <end position="71"/>
    </location>
</feature>
<dbReference type="AlphaFoldDB" id="A0AAD9UWM5"/>
<evidence type="ECO:0000256" key="1">
    <source>
        <dbReference type="SAM" id="MobiDB-lite"/>
    </source>
</evidence>
<feature type="compositionally biased region" description="Low complexity" evidence="1">
    <location>
        <begin position="55"/>
        <end position="71"/>
    </location>
</feature>
<name>A0AAD9UWM5_ACRCE</name>
<reference evidence="2" key="1">
    <citation type="journal article" date="2023" name="G3 (Bethesda)">
        <title>Whole genome assembly and annotation of the endangered Caribbean coral Acropora cervicornis.</title>
        <authorList>
            <person name="Selwyn J.D."/>
            <person name="Vollmer S.V."/>
        </authorList>
    </citation>
    <scope>NUCLEOTIDE SEQUENCE</scope>
    <source>
        <strain evidence="2">K2</strain>
    </source>
</reference>
<gene>
    <name evidence="2" type="ORF">P5673_026135</name>
</gene>
<dbReference type="Proteomes" id="UP001249851">
    <property type="component" value="Unassembled WGS sequence"/>
</dbReference>
<dbReference type="EMBL" id="JARQWQ010000084">
    <property type="protein sequence ID" value="KAK2552724.1"/>
    <property type="molecule type" value="Genomic_DNA"/>
</dbReference>
<organism evidence="2 3">
    <name type="scientific">Acropora cervicornis</name>
    <name type="common">Staghorn coral</name>
    <dbReference type="NCBI Taxonomy" id="6130"/>
    <lineage>
        <taxon>Eukaryota</taxon>
        <taxon>Metazoa</taxon>
        <taxon>Cnidaria</taxon>
        <taxon>Anthozoa</taxon>
        <taxon>Hexacorallia</taxon>
        <taxon>Scleractinia</taxon>
        <taxon>Astrocoeniina</taxon>
        <taxon>Acroporidae</taxon>
        <taxon>Acropora</taxon>
    </lineage>
</organism>
<keyword evidence="3" id="KW-1185">Reference proteome</keyword>